<accession>A0A2U3E0Q6</accession>
<comment type="caution">
    <text evidence="3">The sequence shown here is derived from an EMBL/GenBank/DDBJ whole genome shotgun (WGS) entry which is preliminary data.</text>
</comment>
<organism evidence="3 4">
    <name type="scientific">Purpureocillium lilacinum</name>
    <name type="common">Paecilomyces lilacinus</name>
    <dbReference type="NCBI Taxonomy" id="33203"/>
    <lineage>
        <taxon>Eukaryota</taxon>
        <taxon>Fungi</taxon>
        <taxon>Dikarya</taxon>
        <taxon>Ascomycota</taxon>
        <taxon>Pezizomycotina</taxon>
        <taxon>Sordariomycetes</taxon>
        <taxon>Hypocreomycetidae</taxon>
        <taxon>Hypocreales</taxon>
        <taxon>Ophiocordycipitaceae</taxon>
        <taxon>Purpureocillium</taxon>
    </lineage>
</organism>
<proteinExistence type="predicted"/>
<feature type="region of interest" description="Disordered" evidence="1">
    <location>
        <begin position="86"/>
        <end position="110"/>
    </location>
</feature>
<keyword evidence="2" id="KW-0732">Signal</keyword>
<dbReference type="AlphaFoldDB" id="A0A2U3E0Q6"/>
<feature type="chain" id="PRO_5015675801" evidence="2">
    <location>
        <begin position="37"/>
        <end position="211"/>
    </location>
</feature>
<dbReference type="Proteomes" id="UP000245956">
    <property type="component" value="Unassembled WGS sequence"/>
</dbReference>
<evidence type="ECO:0000256" key="1">
    <source>
        <dbReference type="SAM" id="MobiDB-lite"/>
    </source>
</evidence>
<sequence>MGCLMAAVRELAMSRASSKKCVVMVVVVVVVVDVLGGNGGAESAGSSDTSGPRQDQPGRTDEGLPLGGCCQFMGLDGAKPGGCGARAFSSGSAPTHHHPLDRPAARPPGDGQVEGWMVWLGAARSPARWADAFSDDAVAVAPWATVNAQWPQSIELASAAKRCARARIRPARPTRDAPTWPLAAIMGTPCPRWAGELAGAADASKIDSHPP</sequence>
<feature type="region of interest" description="Disordered" evidence="1">
    <location>
        <begin position="40"/>
        <end position="63"/>
    </location>
</feature>
<name>A0A2U3E0Q6_PURLI</name>
<reference evidence="3 4" key="1">
    <citation type="journal article" date="2016" name="Front. Microbiol.">
        <title>Genome and transcriptome sequences reveal the specific parasitism of the nematophagous Purpureocillium lilacinum 36-1.</title>
        <authorList>
            <person name="Xie J."/>
            <person name="Li S."/>
            <person name="Mo C."/>
            <person name="Xiao X."/>
            <person name="Peng D."/>
            <person name="Wang G."/>
            <person name="Xiao Y."/>
        </authorList>
    </citation>
    <scope>NUCLEOTIDE SEQUENCE [LARGE SCALE GENOMIC DNA]</scope>
    <source>
        <strain evidence="3 4">36-1</strain>
    </source>
</reference>
<gene>
    <name evidence="3" type="ORF">PCL_02501</name>
</gene>
<evidence type="ECO:0000256" key="2">
    <source>
        <dbReference type="SAM" id="SignalP"/>
    </source>
</evidence>
<feature type="signal peptide" evidence="2">
    <location>
        <begin position="1"/>
        <end position="36"/>
    </location>
</feature>
<evidence type="ECO:0000313" key="3">
    <source>
        <dbReference type="EMBL" id="PWI68100.1"/>
    </source>
</evidence>
<evidence type="ECO:0000313" key="4">
    <source>
        <dbReference type="Proteomes" id="UP000245956"/>
    </source>
</evidence>
<protein>
    <submittedName>
        <fullName evidence="3">Uncharacterized protein</fullName>
    </submittedName>
</protein>
<dbReference type="EMBL" id="LCWV01000016">
    <property type="protein sequence ID" value="PWI68100.1"/>
    <property type="molecule type" value="Genomic_DNA"/>
</dbReference>